<dbReference type="EnsemblMetazoa" id="XM_038195993.1">
    <property type="protein sequence ID" value="XP_038051921.1"/>
    <property type="gene ID" value="LOC119724780"/>
</dbReference>
<sequence length="104" mass="11519">RTARHPGDEVDINPATIKAAMDLLNNALNEEGQVTIGGRTVKYSAKGRVHSFDELWVYDGTAWDVASDTSVKVHHFDEAQDAIDAAMKKLLDKLRNEGLLKDEI</sequence>
<dbReference type="OrthoDB" id="9970438at2759"/>
<name>A0A913ZLI9_PATMI</name>
<protein>
    <submittedName>
        <fullName evidence="1">Uncharacterized protein</fullName>
    </submittedName>
</protein>
<evidence type="ECO:0000313" key="1">
    <source>
        <dbReference type="EnsemblMetazoa" id="XP_038051921.1"/>
    </source>
</evidence>
<dbReference type="OMA" id="IDELWVY"/>
<dbReference type="AlphaFoldDB" id="A0A913ZLI9"/>
<proteinExistence type="predicted"/>
<dbReference type="Proteomes" id="UP000887568">
    <property type="component" value="Unplaced"/>
</dbReference>
<keyword evidence="2" id="KW-1185">Reference proteome</keyword>
<accession>A0A913ZLI9</accession>
<dbReference type="GeneID" id="119724780"/>
<dbReference type="RefSeq" id="XP_038051921.1">
    <property type="nucleotide sequence ID" value="XM_038195993.1"/>
</dbReference>
<reference evidence="1" key="1">
    <citation type="submission" date="2022-11" db="UniProtKB">
        <authorList>
            <consortium name="EnsemblMetazoa"/>
        </authorList>
    </citation>
    <scope>IDENTIFICATION</scope>
</reference>
<evidence type="ECO:0000313" key="2">
    <source>
        <dbReference type="Proteomes" id="UP000887568"/>
    </source>
</evidence>
<organism evidence="1 2">
    <name type="scientific">Patiria miniata</name>
    <name type="common">Bat star</name>
    <name type="synonym">Asterina miniata</name>
    <dbReference type="NCBI Taxonomy" id="46514"/>
    <lineage>
        <taxon>Eukaryota</taxon>
        <taxon>Metazoa</taxon>
        <taxon>Echinodermata</taxon>
        <taxon>Eleutherozoa</taxon>
        <taxon>Asterozoa</taxon>
        <taxon>Asteroidea</taxon>
        <taxon>Valvatacea</taxon>
        <taxon>Valvatida</taxon>
        <taxon>Asterinidae</taxon>
        <taxon>Patiria</taxon>
    </lineage>
</organism>